<evidence type="ECO:0000256" key="5">
    <source>
        <dbReference type="ARBA" id="ARBA00022692"/>
    </source>
</evidence>
<sequence>MNTNVGFLLILSCYTTLLFSHVSCNQDGELSPPTKRCDYATFHRLFAANCSSLSLTSVPQHVNPDIMVLDLHDNRLRILTESSFLHLPNLKILYLYDNEIRAIDSHTFDPLSKLETLDLKGNLLKSLNFVYPKSLVRLYVGNNPIMPDQLNLHTAHSLQFLSLQKSAYTQVPDIGVLPNLVELDLTRNAITNLSSLQLAPFCRLQMLLLDDDVFPDKEMFCDCERLKSYTMAKNIVVKPGLECKPDESQTPESCPPPVIPDETLSRFSSCQSEWDSRQFPHWAISSLLLVLFAACVAVGIVLWRRRRDATRRKKSTAAVDKESKTKEPEAKTEPALLA</sequence>
<feature type="transmembrane region" description="Helical" evidence="14">
    <location>
        <begin position="279"/>
        <end position="303"/>
    </location>
</feature>
<keyword evidence="7" id="KW-0677">Repeat</keyword>
<keyword evidence="11" id="KW-1015">Disulfide bond</keyword>
<keyword evidence="12" id="KW-0407">Ion channel</keyword>
<keyword evidence="5 14" id="KW-0812">Transmembrane</keyword>
<evidence type="ECO:0000256" key="1">
    <source>
        <dbReference type="ARBA" id="ARBA00004162"/>
    </source>
</evidence>
<evidence type="ECO:0000256" key="11">
    <source>
        <dbReference type="ARBA" id="ARBA00023157"/>
    </source>
</evidence>
<evidence type="ECO:0000256" key="12">
    <source>
        <dbReference type="ARBA" id="ARBA00023303"/>
    </source>
</evidence>
<dbReference type="InterPro" id="IPR003591">
    <property type="entry name" value="Leu-rich_rpt_typical-subtyp"/>
</dbReference>
<evidence type="ECO:0000256" key="15">
    <source>
        <dbReference type="SAM" id="SignalP"/>
    </source>
</evidence>
<dbReference type="GO" id="GO:0005886">
    <property type="term" value="C:plasma membrane"/>
    <property type="evidence" value="ECO:0007669"/>
    <property type="project" value="UniProtKB-SubCell"/>
</dbReference>
<comment type="subcellular location">
    <subcellularLocation>
        <location evidence="1">Cell membrane</location>
        <topology evidence="1">Single-pass membrane protein</topology>
    </subcellularLocation>
</comment>
<dbReference type="PROSITE" id="PS51450">
    <property type="entry name" value="LRR"/>
    <property type="match status" value="1"/>
</dbReference>
<dbReference type="PANTHER" id="PTHR46473">
    <property type="entry name" value="GH08155P"/>
    <property type="match status" value="1"/>
</dbReference>
<dbReference type="EMBL" id="HBUF01182154">
    <property type="protein sequence ID" value="CAG6655578.1"/>
    <property type="molecule type" value="Transcribed_RNA"/>
</dbReference>
<evidence type="ECO:0000256" key="7">
    <source>
        <dbReference type="ARBA" id="ARBA00022737"/>
    </source>
</evidence>
<evidence type="ECO:0000313" key="16">
    <source>
        <dbReference type="EMBL" id="CAG6655578.1"/>
    </source>
</evidence>
<feature type="signal peptide" evidence="15">
    <location>
        <begin position="1"/>
        <end position="20"/>
    </location>
</feature>
<proteinExistence type="predicted"/>
<organism evidence="16">
    <name type="scientific">Cacopsylla melanoneura</name>
    <dbReference type="NCBI Taxonomy" id="428564"/>
    <lineage>
        <taxon>Eukaryota</taxon>
        <taxon>Metazoa</taxon>
        <taxon>Ecdysozoa</taxon>
        <taxon>Arthropoda</taxon>
        <taxon>Hexapoda</taxon>
        <taxon>Insecta</taxon>
        <taxon>Pterygota</taxon>
        <taxon>Neoptera</taxon>
        <taxon>Paraneoptera</taxon>
        <taxon>Hemiptera</taxon>
        <taxon>Sternorrhyncha</taxon>
        <taxon>Psylloidea</taxon>
        <taxon>Psyllidae</taxon>
        <taxon>Psyllinae</taxon>
        <taxon>Cacopsylla</taxon>
    </lineage>
</organism>
<dbReference type="PANTHER" id="PTHR46473:SF10">
    <property type="entry name" value="LD45603P-RELATED"/>
    <property type="match status" value="1"/>
</dbReference>
<evidence type="ECO:0000256" key="6">
    <source>
        <dbReference type="ARBA" id="ARBA00022729"/>
    </source>
</evidence>
<dbReference type="InterPro" id="IPR051432">
    <property type="entry name" value="KCNMA1_auxiliary"/>
</dbReference>
<dbReference type="InterPro" id="IPR001611">
    <property type="entry name" value="Leu-rich_rpt"/>
</dbReference>
<dbReference type="GO" id="GO:0034220">
    <property type="term" value="P:monoatomic ion transmembrane transport"/>
    <property type="evidence" value="ECO:0007669"/>
    <property type="project" value="UniProtKB-KW"/>
</dbReference>
<keyword evidence="6 15" id="KW-0732">Signal</keyword>
<evidence type="ECO:0000256" key="3">
    <source>
        <dbReference type="ARBA" id="ARBA00022475"/>
    </source>
</evidence>
<evidence type="ECO:0000256" key="8">
    <source>
        <dbReference type="ARBA" id="ARBA00022989"/>
    </source>
</evidence>
<dbReference type="EMBL" id="HBUF01182153">
    <property type="protein sequence ID" value="CAG6655577.1"/>
    <property type="molecule type" value="Transcribed_RNA"/>
</dbReference>
<feature type="compositionally biased region" description="Basic and acidic residues" evidence="13">
    <location>
        <begin position="319"/>
        <end position="332"/>
    </location>
</feature>
<keyword evidence="9" id="KW-0406">Ion transport</keyword>
<dbReference type="Gene3D" id="3.80.10.10">
    <property type="entry name" value="Ribonuclease Inhibitor"/>
    <property type="match status" value="1"/>
</dbReference>
<evidence type="ECO:0000256" key="13">
    <source>
        <dbReference type="SAM" id="MobiDB-lite"/>
    </source>
</evidence>
<dbReference type="EMBL" id="HBUF01182152">
    <property type="protein sequence ID" value="CAG6655576.1"/>
    <property type="molecule type" value="Transcribed_RNA"/>
</dbReference>
<accession>A0A8D8WE46</accession>
<dbReference type="AlphaFoldDB" id="A0A8D8WE46"/>
<feature type="chain" id="PRO_5036262382" evidence="15">
    <location>
        <begin position="21"/>
        <end position="338"/>
    </location>
</feature>
<evidence type="ECO:0000256" key="2">
    <source>
        <dbReference type="ARBA" id="ARBA00022448"/>
    </source>
</evidence>
<evidence type="ECO:0000256" key="4">
    <source>
        <dbReference type="ARBA" id="ARBA00022614"/>
    </source>
</evidence>
<dbReference type="InterPro" id="IPR032675">
    <property type="entry name" value="LRR_dom_sf"/>
</dbReference>
<dbReference type="Pfam" id="PF13855">
    <property type="entry name" value="LRR_8"/>
    <property type="match status" value="1"/>
</dbReference>
<keyword evidence="2" id="KW-0813">Transport</keyword>
<evidence type="ECO:0000256" key="10">
    <source>
        <dbReference type="ARBA" id="ARBA00023136"/>
    </source>
</evidence>
<reference evidence="16" key="1">
    <citation type="submission" date="2021-05" db="EMBL/GenBank/DDBJ databases">
        <authorList>
            <person name="Alioto T."/>
            <person name="Alioto T."/>
            <person name="Gomez Garrido J."/>
        </authorList>
    </citation>
    <scope>NUCLEOTIDE SEQUENCE</scope>
</reference>
<evidence type="ECO:0000256" key="9">
    <source>
        <dbReference type="ARBA" id="ARBA00023065"/>
    </source>
</evidence>
<keyword evidence="8 14" id="KW-1133">Transmembrane helix</keyword>
<dbReference type="SMART" id="SM00369">
    <property type="entry name" value="LRR_TYP"/>
    <property type="match status" value="4"/>
</dbReference>
<keyword evidence="4" id="KW-0433">Leucine-rich repeat</keyword>
<name>A0A8D8WE46_9HEMI</name>
<evidence type="ECO:0000256" key="14">
    <source>
        <dbReference type="SAM" id="Phobius"/>
    </source>
</evidence>
<dbReference type="SUPFAM" id="SSF52058">
    <property type="entry name" value="L domain-like"/>
    <property type="match status" value="1"/>
</dbReference>
<keyword evidence="3" id="KW-1003">Cell membrane</keyword>
<feature type="region of interest" description="Disordered" evidence="13">
    <location>
        <begin position="310"/>
        <end position="338"/>
    </location>
</feature>
<protein>
    <submittedName>
        <fullName evidence="16">Protein slit</fullName>
    </submittedName>
</protein>
<keyword evidence="10 14" id="KW-0472">Membrane</keyword>